<dbReference type="KEGG" id="ssl:SS1G_00743"/>
<proteinExistence type="predicted"/>
<sequence>MWKFQFALISLPFLLRPEYRSATVYKDTFLSPTKYTSYRGNKSISSSCEIVCEKHRGLHLRGIKDTRGEDT</sequence>
<feature type="signal peptide" evidence="1">
    <location>
        <begin position="1"/>
        <end position="21"/>
    </location>
</feature>
<keyword evidence="1" id="KW-0732">Signal</keyword>
<evidence type="ECO:0000313" key="2">
    <source>
        <dbReference type="EMBL" id="EDN91340.1"/>
    </source>
</evidence>
<keyword evidence="3" id="KW-1185">Reference proteome</keyword>
<reference evidence="3" key="1">
    <citation type="journal article" date="2011" name="PLoS Genet.">
        <title>Genomic analysis of the necrotrophic fungal pathogens Sclerotinia sclerotiorum and Botrytis cinerea.</title>
        <authorList>
            <person name="Amselem J."/>
            <person name="Cuomo C.A."/>
            <person name="van Kan J.A."/>
            <person name="Viaud M."/>
            <person name="Benito E.P."/>
            <person name="Couloux A."/>
            <person name="Coutinho P.M."/>
            <person name="de Vries R.P."/>
            <person name="Dyer P.S."/>
            <person name="Fillinger S."/>
            <person name="Fournier E."/>
            <person name="Gout L."/>
            <person name="Hahn M."/>
            <person name="Kohn L."/>
            <person name="Lapalu N."/>
            <person name="Plummer K.M."/>
            <person name="Pradier J.M."/>
            <person name="Quevillon E."/>
            <person name="Sharon A."/>
            <person name="Simon A."/>
            <person name="ten Have A."/>
            <person name="Tudzynski B."/>
            <person name="Tudzynski P."/>
            <person name="Wincker P."/>
            <person name="Andrew M."/>
            <person name="Anthouard V."/>
            <person name="Beever R.E."/>
            <person name="Beffa R."/>
            <person name="Benoit I."/>
            <person name="Bouzid O."/>
            <person name="Brault B."/>
            <person name="Chen Z."/>
            <person name="Choquer M."/>
            <person name="Collemare J."/>
            <person name="Cotton P."/>
            <person name="Danchin E.G."/>
            <person name="Da Silva C."/>
            <person name="Gautier A."/>
            <person name="Giraud C."/>
            <person name="Giraud T."/>
            <person name="Gonzalez C."/>
            <person name="Grossetete S."/>
            <person name="Guldener U."/>
            <person name="Henrissat B."/>
            <person name="Howlett B.J."/>
            <person name="Kodira C."/>
            <person name="Kretschmer M."/>
            <person name="Lappartient A."/>
            <person name="Leroch M."/>
            <person name="Levis C."/>
            <person name="Mauceli E."/>
            <person name="Neuveglise C."/>
            <person name="Oeser B."/>
            <person name="Pearson M."/>
            <person name="Poulain J."/>
            <person name="Poussereau N."/>
            <person name="Quesneville H."/>
            <person name="Rascle C."/>
            <person name="Schumacher J."/>
            <person name="Segurens B."/>
            <person name="Sexton A."/>
            <person name="Silva E."/>
            <person name="Sirven C."/>
            <person name="Soanes D.M."/>
            <person name="Talbot N.J."/>
            <person name="Templeton M."/>
            <person name="Yandava C."/>
            <person name="Yarden O."/>
            <person name="Zeng Q."/>
            <person name="Rollins J.A."/>
            <person name="Lebrun M.H."/>
            <person name="Dickman M."/>
        </authorList>
    </citation>
    <scope>NUCLEOTIDE SEQUENCE [LARGE SCALE GENOMIC DNA]</scope>
    <source>
        <strain evidence="3">ATCC 18683 / 1980 / Ss-1</strain>
    </source>
</reference>
<name>A7E618_SCLS1</name>
<dbReference type="Proteomes" id="UP000001312">
    <property type="component" value="Unassembled WGS sequence"/>
</dbReference>
<organism evidence="2 3">
    <name type="scientific">Sclerotinia sclerotiorum (strain ATCC 18683 / 1980 / Ss-1)</name>
    <name type="common">White mold</name>
    <name type="synonym">Whetzelinia sclerotiorum</name>
    <dbReference type="NCBI Taxonomy" id="665079"/>
    <lineage>
        <taxon>Eukaryota</taxon>
        <taxon>Fungi</taxon>
        <taxon>Dikarya</taxon>
        <taxon>Ascomycota</taxon>
        <taxon>Pezizomycotina</taxon>
        <taxon>Leotiomycetes</taxon>
        <taxon>Helotiales</taxon>
        <taxon>Sclerotiniaceae</taxon>
        <taxon>Sclerotinia</taxon>
    </lineage>
</organism>
<dbReference type="GeneID" id="5494289"/>
<protein>
    <recommendedName>
        <fullName evidence="4">Secreted protein</fullName>
    </recommendedName>
</protein>
<feature type="chain" id="PRO_5002708195" description="Secreted protein" evidence="1">
    <location>
        <begin position="22"/>
        <end position="71"/>
    </location>
</feature>
<dbReference type="RefSeq" id="XP_001598654.1">
    <property type="nucleotide sequence ID" value="XM_001598604.1"/>
</dbReference>
<dbReference type="InParanoid" id="A7E618"/>
<dbReference type="HOGENOM" id="CLU_2741558_0_0_1"/>
<accession>A7E618</accession>
<gene>
    <name evidence="2" type="ORF">SS1G_00743</name>
</gene>
<dbReference type="EMBL" id="CH476621">
    <property type="protein sequence ID" value="EDN91340.1"/>
    <property type="molecule type" value="Genomic_DNA"/>
</dbReference>
<dbReference type="AlphaFoldDB" id="A7E618"/>
<evidence type="ECO:0000256" key="1">
    <source>
        <dbReference type="SAM" id="SignalP"/>
    </source>
</evidence>
<evidence type="ECO:0000313" key="3">
    <source>
        <dbReference type="Proteomes" id="UP000001312"/>
    </source>
</evidence>
<evidence type="ECO:0008006" key="4">
    <source>
        <dbReference type="Google" id="ProtNLM"/>
    </source>
</evidence>